<accession>A0A7U2I8J3</accession>
<dbReference type="AlphaFoldDB" id="A0A7U2I8J3"/>
<keyword evidence="2" id="KW-1185">Reference proteome</keyword>
<evidence type="ECO:0000313" key="2">
    <source>
        <dbReference type="Proteomes" id="UP000663193"/>
    </source>
</evidence>
<dbReference type="Proteomes" id="UP000663193">
    <property type="component" value="Chromosome 17"/>
</dbReference>
<protein>
    <submittedName>
        <fullName evidence="1">Uncharacterized protein</fullName>
    </submittedName>
</protein>
<organism evidence="1 2">
    <name type="scientific">Phaeosphaeria nodorum (strain SN15 / ATCC MYA-4574 / FGSC 10173)</name>
    <name type="common">Glume blotch fungus</name>
    <name type="synonym">Parastagonospora nodorum</name>
    <dbReference type="NCBI Taxonomy" id="321614"/>
    <lineage>
        <taxon>Eukaryota</taxon>
        <taxon>Fungi</taxon>
        <taxon>Dikarya</taxon>
        <taxon>Ascomycota</taxon>
        <taxon>Pezizomycotina</taxon>
        <taxon>Dothideomycetes</taxon>
        <taxon>Pleosporomycetidae</taxon>
        <taxon>Pleosporales</taxon>
        <taxon>Pleosporineae</taxon>
        <taxon>Phaeosphaeriaceae</taxon>
        <taxon>Parastagonospora</taxon>
    </lineage>
</organism>
<dbReference type="EMBL" id="CP069039">
    <property type="protein sequence ID" value="QRD04848.1"/>
    <property type="molecule type" value="Genomic_DNA"/>
</dbReference>
<gene>
    <name evidence="1" type="ORF">JI435_107660</name>
</gene>
<sequence length="51" mass="5684">MLHKGLDGHDVVYNSRPSGTIDIEWGRLDSPEPIISLPSFFDYRLVAGKSP</sequence>
<reference evidence="2" key="1">
    <citation type="journal article" date="2021" name="BMC Genomics">
        <title>Chromosome-level genome assembly and manually-curated proteome of model necrotroph Parastagonospora nodorum Sn15 reveals a genome-wide trove of candidate effector homologs, and redundancy of virulence-related functions within an accessory chromosome.</title>
        <authorList>
            <person name="Bertazzoni S."/>
            <person name="Jones D.A.B."/>
            <person name="Phan H.T."/>
            <person name="Tan K.-C."/>
            <person name="Hane J.K."/>
        </authorList>
    </citation>
    <scope>NUCLEOTIDE SEQUENCE [LARGE SCALE GENOMIC DNA]</scope>
    <source>
        <strain evidence="2">SN15 / ATCC MYA-4574 / FGSC 10173)</strain>
    </source>
</reference>
<name>A0A7U2I8J3_PHANO</name>
<dbReference type="VEuPathDB" id="FungiDB:JI435_107660"/>
<proteinExistence type="predicted"/>
<evidence type="ECO:0000313" key="1">
    <source>
        <dbReference type="EMBL" id="QRD04848.1"/>
    </source>
</evidence>